<name>E9HW70_DAPPU</name>
<evidence type="ECO:0000313" key="2">
    <source>
        <dbReference type="EMBL" id="EFX64011.1"/>
    </source>
</evidence>
<gene>
    <name evidence="2" type="ORF">DAPPUDRAFT_334691</name>
</gene>
<evidence type="ECO:0000256" key="1">
    <source>
        <dbReference type="SAM" id="MobiDB-lite"/>
    </source>
</evidence>
<organism evidence="2 3">
    <name type="scientific">Daphnia pulex</name>
    <name type="common">Water flea</name>
    <dbReference type="NCBI Taxonomy" id="6669"/>
    <lineage>
        <taxon>Eukaryota</taxon>
        <taxon>Metazoa</taxon>
        <taxon>Ecdysozoa</taxon>
        <taxon>Arthropoda</taxon>
        <taxon>Crustacea</taxon>
        <taxon>Branchiopoda</taxon>
        <taxon>Diplostraca</taxon>
        <taxon>Cladocera</taxon>
        <taxon>Anomopoda</taxon>
        <taxon>Daphniidae</taxon>
        <taxon>Daphnia</taxon>
    </lineage>
</organism>
<dbReference type="Proteomes" id="UP000000305">
    <property type="component" value="Unassembled WGS sequence"/>
</dbReference>
<dbReference type="HOGENOM" id="CLU_2690331_0_0_1"/>
<dbReference type="InParanoid" id="E9HW70"/>
<dbReference type="KEGG" id="dpx:DAPPUDRAFT_334691"/>
<feature type="region of interest" description="Disordered" evidence="1">
    <location>
        <begin position="44"/>
        <end position="74"/>
    </location>
</feature>
<protein>
    <submittedName>
        <fullName evidence="2">Uncharacterized protein</fullName>
    </submittedName>
</protein>
<dbReference type="AlphaFoldDB" id="E9HW70"/>
<dbReference type="EMBL" id="GL732898">
    <property type="protein sequence ID" value="EFX64011.1"/>
    <property type="molecule type" value="Genomic_DNA"/>
</dbReference>
<accession>E9HW70</accession>
<proteinExistence type="predicted"/>
<sequence>MRKTLSVLNLSQLLRWQEENSNSNPGKMGRSESLANFSAEILDIQGQGRDKGTTAGSPNLPSSKHDGSVQVVSC</sequence>
<evidence type="ECO:0000313" key="3">
    <source>
        <dbReference type="Proteomes" id="UP000000305"/>
    </source>
</evidence>
<keyword evidence="3" id="KW-1185">Reference proteome</keyword>
<reference evidence="2 3" key="1">
    <citation type="journal article" date="2011" name="Science">
        <title>The ecoresponsive genome of Daphnia pulex.</title>
        <authorList>
            <person name="Colbourne J.K."/>
            <person name="Pfrender M.E."/>
            <person name="Gilbert D."/>
            <person name="Thomas W.K."/>
            <person name="Tucker A."/>
            <person name="Oakley T.H."/>
            <person name="Tokishita S."/>
            <person name="Aerts A."/>
            <person name="Arnold G.J."/>
            <person name="Basu M.K."/>
            <person name="Bauer D.J."/>
            <person name="Caceres C.E."/>
            <person name="Carmel L."/>
            <person name="Casola C."/>
            <person name="Choi J.H."/>
            <person name="Detter J.C."/>
            <person name="Dong Q."/>
            <person name="Dusheyko S."/>
            <person name="Eads B.D."/>
            <person name="Frohlich T."/>
            <person name="Geiler-Samerotte K.A."/>
            <person name="Gerlach D."/>
            <person name="Hatcher P."/>
            <person name="Jogdeo S."/>
            <person name="Krijgsveld J."/>
            <person name="Kriventseva E.V."/>
            <person name="Kultz D."/>
            <person name="Laforsch C."/>
            <person name="Lindquist E."/>
            <person name="Lopez J."/>
            <person name="Manak J.R."/>
            <person name="Muller J."/>
            <person name="Pangilinan J."/>
            <person name="Patwardhan R.P."/>
            <person name="Pitluck S."/>
            <person name="Pritham E.J."/>
            <person name="Rechtsteiner A."/>
            <person name="Rho M."/>
            <person name="Rogozin I.B."/>
            <person name="Sakarya O."/>
            <person name="Salamov A."/>
            <person name="Schaack S."/>
            <person name="Shapiro H."/>
            <person name="Shiga Y."/>
            <person name="Skalitzky C."/>
            <person name="Smith Z."/>
            <person name="Souvorov A."/>
            <person name="Sung W."/>
            <person name="Tang Z."/>
            <person name="Tsuchiya D."/>
            <person name="Tu H."/>
            <person name="Vos H."/>
            <person name="Wang M."/>
            <person name="Wolf Y.I."/>
            <person name="Yamagata H."/>
            <person name="Yamada T."/>
            <person name="Ye Y."/>
            <person name="Shaw J.R."/>
            <person name="Andrews J."/>
            <person name="Crease T.J."/>
            <person name="Tang H."/>
            <person name="Lucas S.M."/>
            <person name="Robertson H.M."/>
            <person name="Bork P."/>
            <person name="Koonin E.V."/>
            <person name="Zdobnov E.M."/>
            <person name="Grigoriev I.V."/>
            <person name="Lynch M."/>
            <person name="Boore J.L."/>
        </authorList>
    </citation>
    <scope>NUCLEOTIDE SEQUENCE [LARGE SCALE GENOMIC DNA]</scope>
</reference>